<dbReference type="Proteomes" id="UP000243525">
    <property type="component" value="Unassembled WGS sequence"/>
</dbReference>
<dbReference type="InterPro" id="IPR043472">
    <property type="entry name" value="Macro_dom-like"/>
</dbReference>
<dbReference type="RefSeq" id="WP_107821706.1">
    <property type="nucleotide sequence ID" value="NZ_QAAD01000005.1"/>
</dbReference>
<gene>
    <name evidence="2" type="ORF">C8N47_105140</name>
</gene>
<reference evidence="2 3" key="1">
    <citation type="submission" date="2018-04" db="EMBL/GenBank/DDBJ databases">
        <title>Genomic Encyclopedia of Archaeal and Bacterial Type Strains, Phase II (KMG-II): from individual species to whole genera.</title>
        <authorList>
            <person name="Goeker M."/>
        </authorList>
    </citation>
    <scope>NUCLEOTIDE SEQUENCE [LARGE SCALE GENOMIC DNA]</scope>
    <source>
        <strain evidence="2 3">DSM 28823</strain>
    </source>
</reference>
<evidence type="ECO:0000259" key="1">
    <source>
        <dbReference type="PROSITE" id="PS51154"/>
    </source>
</evidence>
<evidence type="ECO:0000313" key="2">
    <source>
        <dbReference type="EMBL" id="PTN09299.1"/>
    </source>
</evidence>
<comment type="caution">
    <text evidence="2">The sequence shown here is derived from an EMBL/GenBank/DDBJ whole genome shotgun (WGS) entry which is preliminary data.</text>
</comment>
<dbReference type="InterPro" id="IPR002589">
    <property type="entry name" value="Macro_dom"/>
</dbReference>
<evidence type="ECO:0000313" key="3">
    <source>
        <dbReference type="Proteomes" id="UP000243525"/>
    </source>
</evidence>
<keyword evidence="3" id="KW-1185">Reference proteome</keyword>
<dbReference type="AlphaFoldDB" id="A0A2T5C3I5"/>
<organism evidence="2 3">
    <name type="scientific">Mangrovibacterium marinum</name>
    <dbReference type="NCBI Taxonomy" id="1639118"/>
    <lineage>
        <taxon>Bacteria</taxon>
        <taxon>Pseudomonadati</taxon>
        <taxon>Bacteroidota</taxon>
        <taxon>Bacteroidia</taxon>
        <taxon>Marinilabiliales</taxon>
        <taxon>Prolixibacteraceae</taxon>
        <taxon>Mangrovibacterium</taxon>
    </lineage>
</organism>
<dbReference type="EMBL" id="QAAD01000005">
    <property type="protein sequence ID" value="PTN09299.1"/>
    <property type="molecule type" value="Genomic_DNA"/>
</dbReference>
<protein>
    <recommendedName>
        <fullName evidence="1">Macro domain-containing protein</fullName>
    </recommendedName>
</protein>
<proteinExistence type="predicted"/>
<dbReference type="OrthoDB" id="1550709at2"/>
<sequence>METSHIFNITEIPRSSYRPLNLEFYGGDITSVFSDVLLTSAFQGNFYPTPNTILGRINERFGIHFSNLPENATRLGDRLFDFGSPTTSSYKRLWVLEISQLGNREGRSTDLYKSIKSLEKLNEVIDYLGVKSISIPLLGTGAQGLSIEESAMSLISVVIKWAQNSSSLETVRVFAYNLQAAAKLNQLIDTFFGHEQKQPSSTSVELLKASKQELKEKIGGFHEQLRHNLDEVSNLLDSPNPSVKSIAVAGRNLAETCSENLLNIWFPEEDASELNLNERIQMIQDKIRKEKSWMLSYFRLLQSSGNIGAHSSRQVLDLVDATAIVIAVLRIAEYTSDHIKNYLN</sequence>
<dbReference type="Gene3D" id="3.40.220.10">
    <property type="entry name" value="Leucine Aminopeptidase, subunit E, domain 1"/>
    <property type="match status" value="1"/>
</dbReference>
<dbReference type="PROSITE" id="PS51154">
    <property type="entry name" value="MACRO"/>
    <property type="match status" value="1"/>
</dbReference>
<name>A0A2T5C3I5_9BACT</name>
<feature type="domain" description="Macro" evidence="1">
    <location>
        <begin position="9"/>
        <end position="192"/>
    </location>
</feature>
<dbReference type="SUPFAM" id="SSF52949">
    <property type="entry name" value="Macro domain-like"/>
    <property type="match status" value="2"/>
</dbReference>
<accession>A0A2T5C3I5</accession>